<feature type="compositionally biased region" description="Polar residues" evidence="1">
    <location>
        <begin position="567"/>
        <end position="578"/>
    </location>
</feature>
<feature type="region of interest" description="Disordered" evidence="1">
    <location>
        <begin position="295"/>
        <end position="317"/>
    </location>
</feature>
<reference evidence="2 3" key="1">
    <citation type="journal article" date="2019" name="Nat. Ecol. Evol.">
        <title>Megaphylogeny resolves global patterns of mushroom evolution.</title>
        <authorList>
            <person name="Varga T."/>
            <person name="Krizsan K."/>
            <person name="Foldi C."/>
            <person name="Dima B."/>
            <person name="Sanchez-Garcia M."/>
            <person name="Sanchez-Ramirez S."/>
            <person name="Szollosi G.J."/>
            <person name="Szarkandi J.G."/>
            <person name="Papp V."/>
            <person name="Albert L."/>
            <person name="Andreopoulos W."/>
            <person name="Angelini C."/>
            <person name="Antonin V."/>
            <person name="Barry K.W."/>
            <person name="Bougher N.L."/>
            <person name="Buchanan P."/>
            <person name="Buyck B."/>
            <person name="Bense V."/>
            <person name="Catcheside P."/>
            <person name="Chovatia M."/>
            <person name="Cooper J."/>
            <person name="Damon W."/>
            <person name="Desjardin D."/>
            <person name="Finy P."/>
            <person name="Geml J."/>
            <person name="Haridas S."/>
            <person name="Hughes K."/>
            <person name="Justo A."/>
            <person name="Karasinski D."/>
            <person name="Kautmanova I."/>
            <person name="Kiss B."/>
            <person name="Kocsube S."/>
            <person name="Kotiranta H."/>
            <person name="LaButti K.M."/>
            <person name="Lechner B.E."/>
            <person name="Liimatainen K."/>
            <person name="Lipzen A."/>
            <person name="Lukacs Z."/>
            <person name="Mihaltcheva S."/>
            <person name="Morgado L.N."/>
            <person name="Niskanen T."/>
            <person name="Noordeloos M.E."/>
            <person name="Ohm R.A."/>
            <person name="Ortiz-Santana B."/>
            <person name="Ovrebo C."/>
            <person name="Racz N."/>
            <person name="Riley R."/>
            <person name="Savchenko A."/>
            <person name="Shiryaev A."/>
            <person name="Soop K."/>
            <person name="Spirin V."/>
            <person name="Szebenyi C."/>
            <person name="Tomsovsky M."/>
            <person name="Tulloss R.E."/>
            <person name="Uehling J."/>
            <person name="Grigoriev I.V."/>
            <person name="Vagvolgyi C."/>
            <person name="Papp T."/>
            <person name="Martin F.M."/>
            <person name="Miettinen O."/>
            <person name="Hibbett D.S."/>
            <person name="Nagy L.G."/>
        </authorList>
    </citation>
    <scope>NUCLEOTIDE SEQUENCE [LARGE SCALE GENOMIC DNA]</scope>
    <source>
        <strain evidence="2 3">CBS 166.37</strain>
    </source>
</reference>
<feature type="compositionally biased region" description="Low complexity" evidence="1">
    <location>
        <begin position="730"/>
        <end position="740"/>
    </location>
</feature>
<feature type="region of interest" description="Disordered" evidence="1">
    <location>
        <begin position="330"/>
        <end position="353"/>
    </location>
</feature>
<dbReference type="EMBL" id="ML213597">
    <property type="protein sequence ID" value="TFK40304.1"/>
    <property type="molecule type" value="Genomic_DNA"/>
</dbReference>
<feature type="compositionally biased region" description="Polar residues" evidence="1">
    <location>
        <begin position="84"/>
        <end position="93"/>
    </location>
</feature>
<feature type="region of interest" description="Disordered" evidence="1">
    <location>
        <begin position="941"/>
        <end position="964"/>
    </location>
</feature>
<proteinExistence type="predicted"/>
<evidence type="ECO:0000313" key="2">
    <source>
        <dbReference type="EMBL" id="TFK40304.1"/>
    </source>
</evidence>
<feature type="region of interest" description="Disordered" evidence="1">
    <location>
        <begin position="896"/>
        <end position="921"/>
    </location>
</feature>
<feature type="compositionally biased region" description="Low complexity" evidence="1">
    <location>
        <begin position="185"/>
        <end position="205"/>
    </location>
</feature>
<name>A0A5C3M4F1_9AGAR</name>
<feature type="region of interest" description="Disordered" evidence="1">
    <location>
        <begin position="978"/>
        <end position="1001"/>
    </location>
</feature>
<gene>
    <name evidence="2" type="ORF">BDQ12DRAFT_734302</name>
</gene>
<organism evidence="2 3">
    <name type="scientific">Crucibulum laeve</name>
    <dbReference type="NCBI Taxonomy" id="68775"/>
    <lineage>
        <taxon>Eukaryota</taxon>
        <taxon>Fungi</taxon>
        <taxon>Dikarya</taxon>
        <taxon>Basidiomycota</taxon>
        <taxon>Agaricomycotina</taxon>
        <taxon>Agaricomycetes</taxon>
        <taxon>Agaricomycetidae</taxon>
        <taxon>Agaricales</taxon>
        <taxon>Agaricineae</taxon>
        <taxon>Nidulariaceae</taxon>
        <taxon>Crucibulum</taxon>
    </lineage>
</organism>
<feature type="region of interest" description="Disordered" evidence="1">
    <location>
        <begin position="484"/>
        <end position="516"/>
    </location>
</feature>
<feature type="compositionally biased region" description="Pro residues" evidence="1">
    <location>
        <begin position="844"/>
        <end position="853"/>
    </location>
</feature>
<feature type="compositionally biased region" description="Low complexity" evidence="1">
    <location>
        <begin position="331"/>
        <end position="342"/>
    </location>
</feature>
<accession>A0A5C3M4F1</accession>
<evidence type="ECO:0000256" key="1">
    <source>
        <dbReference type="SAM" id="MobiDB-lite"/>
    </source>
</evidence>
<feature type="compositionally biased region" description="Low complexity" evidence="1">
    <location>
        <begin position="299"/>
        <end position="315"/>
    </location>
</feature>
<feature type="compositionally biased region" description="Acidic residues" evidence="1">
    <location>
        <begin position="701"/>
        <end position="712"/>
    </location>
</feature>
<protein>
    <submittedName>
        <fullName evidence="2">Uncharacterized protein</fullName>
    </submittedName>
</protein>
<dbReference type="AlphaFoldDB" id="A0A5C3M4F1"/>
<feature type="compositionally biased region" description="Basic residues" evidence="1">
    <location>
        <begin position="38"/>
        <end position="47"/>
    </location>
</feature>
<keyword evidence="3" id="KW-1185">Reference proteome</keyword>
<dbReference type="Proteomes" id="UP000308652">
    <property type="component" value="Unassembled WGS sequence"/>
</dbReference>
<evidence type="ECO:0000313" key="3">
    <source>
        <dbReference type="Proteomes" id="UP000308652"/>
    </source>
</evidence>
<feature type="region of interest" description="Disordered" evidence="1">
    <location>
        <begin position="1"/>
        <end position="124"/>
    </location>
</feature>
<feature type="compositionally biased region" description="Polar residues" evidence="1">
    <location>
        <begin position="669"/>
        <end position="678"/>
    </location>
</feature>
<feature type="region of interest" description="Disordered" evidence="1">
    <location>
        <begin position="185"/>
        <end position="219"/>
    </location>
</feature>
<sequence length="1083" mass="116399">MSSPLSTVPDALPVVHRPASLRSVASNSSIASGVSLTRRPRTTRTRSKTVTGGSSGRSDQPNDRDPSELPYLDTPYVQEPLPVGNSSFSSQEPLSLGPVRPPRSPHRLETDLRSTDVASSQDSELAGEATFVEVLPQPSLISGKMSKAVRKPSNLSTIKTVYKPPPSAFSRDPALTPAINMRDSISTQQSGTSSSIYPPSTSTASGPDSPPSPRSMADQHLFDASPFAPEVNDLQEYDNDDVSYRLRLLVKNNYFLPPAHSKPSPSDFAISAQNASKRPTKSAAPTFLDLFRVGKSKSKPTTPTGTAPGVDPTAPMLRTASDSITASYALRSQPRSSSQVPRLLSPHTPGANPRGRVVVVREKMHDIAVAAKQAEQELKTRGVHPEGSQKGKQQVFDDVIDPTDAVDLPPPSASYPFAVQASALHGLTVQDSVGAAILADRLPPPKSPNASSSYDPEDDWRKALLHEAVYHSLDHSPNVSTFSHILGASTPPPRFSGSTSRGDKSSRIASPSSKLHIKAQLEKRILDAPTLEALDTSPPSHARRKSSQSHASTSRVQPNGELGSPASFLTQEESSRPSSYLPLRVDTPTGPMTPLTPAPRRTFVNPLFSLSQTSLPTANPSQDAARPLSTMTLHTLRRAASTPMLSDAYDNTSLHNVMLAPPPMPALTNYSGESSSHIADSFETSREHPSDGLAMSISQYSDDDDDDDEYVDPDPARGSLALSAVNGRPSLSDYSQSSLSPTGSAFQDAYGEDYNSRSSSINGLRISMDQQTGARDSPAPRYSAMSPPPRVSSSLAHIALMPPPRSSSMRYITQQQQQNSSSSISGQGNSSITNEEEETVHIIAPPPSTPPLPISERRGNNNAPLSLLIPSSTVPVAIHSAPGPSSPTSFFDTIQTHPNAMDDLDSSSDESDDDMVTEATSTRGRSVYVDHRARAMSNVTSVSPRPPIMRLGNHSTPYVSRSPISDSLRPKIDLEAMKPIGHTPSRPTFFADRKGDQAGQPSSAFDFYKYTQEHPPVVAGPSDGKRRPATAGHVAEWQTNQRAQDSLRKLDGMLIQHMEAEKDTIKRIATTMKQTHPKADPFR</sequence>
<feature type="region of interest" description="Disordered" evidence="1">
    <location>
        <begin position="669"/>
        <end position="866"/>
    </location>
</feature>
<dbReference type="OrthoDB" id="3261862at2759"/>
<feature type="compositionally biased region" description="Low complexity" evidence="1">
    <location>
        <begin position="814"/>
        <end position="832"/>
    </location>
</feature>
<feature type="compositionally biased region" description="Polar residues" evidence="1">
    <location>
        <begin position="548"/>
        <end position="557"/>
    </location>
</feature>
<feature type="compositionally biased region" description="Polar residues" evidence="1">
    <location>
        <begin position="23"/>
        <end position="34"/>
    </location>
</feature>
<feature type="compositionally biased region" description="Acidic residues" evidence="1">
    <location>
        <begin position="902"/>
        <end position="916"/>
    </location>
</feature>
<feature type="compositionally biased region" description="Low complexity" evidence="1">
    <location>
        <begin position="48"/>
        <end position="58"/>
    </location>
</feature>
<feature type="compositionally biased region" description="Polar residues" evidence="1">
    <location>
        <begin position="756"/>
        <end position="774"/>
    </location>
</feature>
<feature type="region of interest" description="Disordered" evidence="1">
    <location>
        <begin position="528"/>
        <end position="598"/>
    </location>
</feature>
<feature type="compositionally biased region" description="Polar residues" evidence="1">
    <location>
        <begin position="953"/>
        <end position="964"/>
    </location>
</feature>